<dbReference type="InterPro" id="IPR027417">
    <property type="entry name" value="P-loop_NTPase"/>
</dbReference>
<dbReference type="GO" id="GO:0098796">
    <property type="term" value="C:membrane protein complex"/>
    <property type="evidence" value="ECO:0007669"/>
    <property type="project" value="UniProtKB-ARBA"/>
</dbReference>
<dbReference type="GO" id="GO:0046677">
    <property type="term" value="P:response to antibiotic"/>
    <property type="evidence" value="ECO:0007669"/>
    <property type="project" value="UniProtKB-KW"/>
</dbReference>
<feature type="transmembrane region" description="Helical" evidence="14">
    <location>
        <begin position="530"/>
        <end position="555"/>
    </location>
</feature>
<accession>A0A1I3ZQP0</accession>
<reference evidence="16 17" key="1">
    <citation type="submission" date="2016-10" db="EMBL/GenBank/DDBJ databases">
        <authorList>
            <person name="Varghese N."/>
            <person name="Submissions S."/>
        </authorList>
    </citation>
    <scope>NUCLEOTIDE SEQUENCE [LARGE SCALE GENOMIC DNA]</scope>
    <source>
        <strain evidence="16 17">DSM 21822</strain>
    </source>
</reference>
<dbReference type="PANTHER" id="PTHR30572">
    <property type="entry name" value="MEMBRANE COMPONENT OF TRANSPORTER-RELATED"/>
    <property type="match status" value="1"/>
</dbReference>
<evidence type="ECO:0000256" key="1">
    <source>
        <dbReference type="ARBA" id="ARBA00004429"/>
    </source>
</evidence>
<feature type="transmembrane region" description="Helical" evidence="14">
    <location>
        <begin position="27"/>
        <end position="48"/>
    </location>
</feature>
<dbReference type="InterPro" id="IPR050250">
    <property type="entry name" value="Macrolide_Exporter_MacB"/>
</dbReference>
<dbReference type="Pfam" id="PF00005">
    <property type="entry name" value="ABC_tran"/>
    <property type="match status" value="1"/>
</dbReference>
<dbReference type="InterPro" id="IPR017911">
    <property type="entry name" value="MacB-like_ATP-bd"/>
</dbReference>
<dbReference type="FunFam" id="3.40.50.300:FF:000032">
    <property type="entry name" value="Export ABC transporter ATP-binding protein"/>
    <property type="match status" value="1"/>
</dbReference>
<proteinExistence type="inferred from homology"/>
<dbReference type="InterPro" id="IPR003439">
    <property type="entry name" value="ABC_transporter-like_ATP-bd"/>
</dbReference>
<evidence type="ECO:0000256" key="9">
    <source>
        <dbReference type="ARBA" id="ARBA00022989"/>
    </source>
</evidence>
<keyword evidence="11" id="KW-0046">Antibiotic resistance</keyword>
<keyword evidence="4" id="KW-0997">Cell inner membrane</keyword>
<evidence type="ECO:0000256" key="14">
    <source>
        <dbReference type="SAM" id="Phobius"/>
    </source>
</evidence>
<keyword evidence="6" id="KW-0547">Nucleotide-binding</keyword>
<dbReference type="GO" id="GO:0005886">
    <property type="term" value="C:plasma membrane"/>
    <property type="evidence" value="ECO:0007669"/>
    <property type="project" value="UniProtKB-SubCell"/>
</dbReference>
<evidence type="ECO:0000313" key="17">
    <source>
        <dbReference type="Proteomes" id="UP000323300"/>
    </source>
</evidence>
<organism evidence="16 17">
    <name type="scientific">Neomesorhizobium albiziae</name>
    <dbReference type="NCBI Taxonomy" id="335020"/>
    <lineage>
        <taxon>Bacteria</taxon>
        <taxon>Pseudomonadati</taxon>
        <taxon>Pseudomonadota</taxon>
        <taxon>Alphaproteobacteria</taxon>
        <taxon>Hyphomicrobiales</taxon>
        <taxon>Phyllobacteriaceae</taxon>
        <taxon>Neomesorhizobium</taxon>
    </lineage>
</organism>
<dbReference type="InterPro" id="IPR003838">
    <property type="entry name" value="ABC3_permease_C"/>
</dbReference>
<dbReference type="PROSITE" id="PS50893">
    <property type="entry name" value="ABC_TRANSPORTER_2"/>
    <property type="match status" value="1"/>
</dbReference>
<dbReference type="PANTHER" id="PTHR30572:SF14">
    <property type="entry name" value="MACROLIDE EXPORT ATP-BINDING_PERMEASE PROTEIN MACB"/>
    <property type="match status" value="1"/>
</dbReference>
<evidence type="ECO:0000256" key="6">
    <source>
        <dbReference type="ARBA" id="ARBA00022741"/>
    </source>
</evidence>
<dbReference type="InterPro" id="IPR003593">
    <property type="entry name" value="AAA+_ATPase"/>
</dbReference>
<evidence type="ECO:0000256" key="3">
    <source>
        <dbReference type="ARBA" id="ARBA00022475"/>
    </source>
</evidence>
<dbReference type="Pfam" id="PF12704">
    <property type="entry name" value="MacB_PCD"/>
    <property type="match status" value="1"/>
</dbReference>
<evidence type="ECO:0000256" key="11">
    <source>
        <dbReference type="ARBA" id="ARBA00023251"/>
    </source>
</evidence>
<keyword evidence="9 14" id="KW-1133">Transmembrane helix</keyword>
<sequence>MARGDNVSALLEIKNVSRVFQAGDETIMALAGVSLSIASGELVAIVGASGSGKSTLMNILGCLDQPSSGDYRVGGRSVAGLTPDNLAALRREHFGFIFQRYHLLGTLNAADNVAMPAVYAGLDAASRRERSTSLLRRLGLGDRLDHRPNQLSGGQQQRVSIARALMNGGRIILADEPTGALDSKSGETVLDILKELHADGHTIIIVTHDMEVAGHADRIIEIRDGVILSDRRTRDQKTDAQALTFHDGRPVGALSAFRHRLAEALPMAIRSMAAHRVRTFLTMLGIIIGIAAVVAVVGIGEGTRQKVLAEISELGASTLAILPGSHWGDERSSSITTLVVSDADALAAQTYVDSVTPEVQTSAKIRFGRISVAADVIGVGQDYFRVNGLKRLKGSFFSAETISERRQEAVIDDRTAATLFPGGESPLGKIFMIGRVPIVTIGVSARPSSSSGGRSLQVYLPFTGMTGRLLGAGTSLAALTVRVADSVDTTVAERAVVGLMTRRHGTKDFFVFNSDQVRKTIERISQKMSLLISSVAVISLVVGGIGVMNIMLVSVTERTREIGLRMAVGARRIDIMLQFLIEAVTICIAGSILGVALALGIATVLGGPGSKFPMIITANAIVAACLVALWIGLTFGFLPARNASRLDPVDALSRE</sequence>
<dbReference type="EMBL" id="FOSL01000006">
    <property type="protein sequence ID" value="SFK46313.1"/>
    <property type="molecule type" value="Genomic_DNA"/>
</dbReference>
<evidence type="ECO:0000256" key="2">
    <source>
        <dbReference type="ARBA" id="ARBA00022448"/>
    </source>
</evidence>
<keyword evidence="2" id="KW-0813">Transport</keyword>
<dbReference type="SMART" id="SM00382">
    <property type="entry name" value="AAA"/>
    <property type="match status" value="1"/>
</dbReference>
<keyword evidence="7 16" id="KW-0067">ATP-binding</keyword>
<dbReference type="GO" id="GO:0005524">
    <property type="term" value="F:ATP binding"/>
    <property type="evidence" value="ECO:0007669"/>
    <property type="project" value="UniProtKB-KW"/>
</dbReference>
<evidence type="ECO:0000256" key="8">
    <source>
        <dbReference type="ARBA" id="ARBA00022967"/>
    </source>
</evidence>
<dbReference type="GO" id="GO:0016887">
    <property type="term" value="F:ATP hydrolysis activity"/>
    <property type="evidence" value="ECO:0007669"/>
    <property type="project" value="InterPro"/>
</dbReference>
<evidence type="ECO:0000256" key="7">
    <source>
        <dbReference type="ARBA" id="ARBA00022840"/>
    </source>
</evidence>
<evidence type="ECO:0000259" key="15">
    <source>
        <dbReference type="PROSITE" id="PS50893"/>
    </source>
</evidence>
<dbReference type="PROSITE" id="PS00211">
    <property type="entry name" value="ABC_TRANSPORTER_1"/>
    <property type="match status" value="1"/>
</dbReference>
<gene>
    <name evidence="16" type="ORF">SAMN04488498_106258</name>
</gene>
<keyword evidence="8" id="KW-1278">Translocase</keyword>
<evidence type="ECO:0000256" key="13">
    <source>
        <dbReference type="ARBA" id="ARBA00041199"/>
    </source>
</evidence>
<dbReference type="Gene3D" id="3.40.50.300">
    <property type="entry name" value="P-loop containing nucleotide triphosphate hydrolases"/>
    <property type="match status" value="1"/>
</dbReference>
<dbReference type="AlphaFoldDB" id="A0A1I3ZQP0"/>
<keyword evidence="17" id="KW-1185">Reference proteome</keyword>
<dbReference type="Pfam" id="PF02687">
    <property type="entry name" value="FtsX"/>
    <property type="match status" value="1"/>
</dbReference>
<evidence type="ECO:0000256" key="4">
    <source>
        <dbReference type="ARBA" id="ARBA00022519"/>
    </source>
</evidence>
<evidence type="ECO:0000256" key="10">
    <source>
        <dbReference type="ARBA" id="ARBA00023136"/>
    </source>
</evidence>
<dbReference type="CDD" id="cd03255">
    <property type="entry name" value="ABC_MJ0796_LolCDE_FtsE"/>
    <property type="match status" value="1"/>
</dbReference>
<comment type="similarity">
    <text evidence="12">Belongs to the ABC transporter superfamily. Macrolide exporter (TC 3.A.1.122) family.</text>
</comment>
<dbReference type="GO" id="GO:0022857">
    <property type="term" value="F:transmembrane transporter activity"/>
    <property type="evidence" value="ECO:0007669"/>
    <property type="project" value="UniProtKB-ARBA"/>
</dbReference>
<dbReference type="SUPFAM" id="SSF52540">
    <property type="entry name" value="P-loop containing nucleoside triphosphate hydrolases"/>
    <property type="match status" value="1"/>
</dbReference>
<keyword evidence="3" id="KW-1003">Cell membrane</keyword>
<feature type="transmembrane region" description="Helical" evidence="14">
    <location>
        <begin position="576"/>
        <end position="602"/>
    </location>
</feature>
<feature type="transmembrane region" description="Helical" evidence="14">
    <location>
        <begin position="614"/>
        <end position="638"/>
    </location>
</feature>
<evidence type="ECO:0000256" key="5">
    <source>
        <dbReference type="ARBA" id="ARBA00022692"/>
    </source>
</evidence>
<keyword evidence="5 14" id="KW-0812">Transmembrane</keyword>
<dbReference type="InterPro" id="IPR025857">
    <property type="entry name" value="MacB_PCD"/>
</dbReference>
<keyword evidence="10 14" id="KW-0472">Membrane</keyword>
<feature type="transmembrane region" description="Helical" evidence="14">
    <location>
        <begin position="280"/>
        <end position="300"/>
    </location>
</feature>
<protein>
    <recommendedName>
        <fullName evidence="13">Pyoverdine export ATP-binding/permease protein PvdT</fullName>
    </recommendedName>
</protein>
<evidence type="ECO:0000256" key="12">
    <source>
        <dbReference type="ARBA" id="ARBA00038388"/>
    </source>
</evidence>
<feature type="domain" description="ABC transporter" evidence="15">
    <location>
        <begin position="11"/>
        <end position="249"/>
    </location>
</feature>
<evidence type="ECO:0000313" key="16">
    <source>
        <dbReference type="EMBL" id="SFK46313.1"/>
    </source>
</evidence>
<name>A0A1I3ZQP0_9HYPH</name>
<dbReference type="Proteomes" id="UP000323300">
    <property type="component" value="Unassembled WGS sequence"/>
</dbReference>
<dbReference type="InterPro" id="IPR017871">
    <property type="entry name" value="ABC_transporter-like_CS"/>
</dbReference>
<comment type="subcellular location">
    <subcellularLocation>
        <location evidence="1">Cell inner membrane</location>
        <topology evidence="1">Multi-pass membrane protein</topology>
    </subcellularLocation>
</comment>